<organism evidence="8">
    <name type="scientific">uncultured sulfate-reducing bacterium</name>
    <dbReference type="NCBI Taxonomy" id="153939"/>
    <lineage>
        <taxon>Bacteria</taxon>
        <taxon>environmental samples</taxon>
    </lineage>
</organism>
<dbReference type="PROSITE" id="PS50206">
    <property type="entry name" value="RHODANESE_3"/>
    <property type="match status" value="1"/>
</dbReference>
<dbReference type="CDD" id="cd00158">
    <property type="entry name" value="RHOD"/>
    <property type="match status" value="1"/>
</dbReference>
<dbReference type="Pfam" id="PF02852">
    <property type="entry name" value="Pyr_redox_dim"/>
    <property type="match status" value="1"/>
</dbReference>
<comment type="similarity">
    <text evidence="2">Belongs to the class-III pyridine nucleotide-disulfide oxidoreductase family.</text>
</comment>
<keyword evidence="6" id="KW-0676">Redox-active center</keyword>
<dbReference type="InterPro" id="IPR036873">
    <property type="entry name" value="Rhodanese-like_dom_sf"/>
</dbReference>
<dbReference type="GO" id="GO:0016491">
    <property type="term" value="F:oxidoreductase activity"/>
    <property type="evidence" value="ECO:0007669"/>
    <property type="project" value="UniProtKB-KW"/>
</dbReference>
<evidence type="ECO:0000259" key="7">
    <source>
        <dbReference type="PROSITE" id="PS50206"/>
    </source>
</evidence>
<reference evidence="8" key="1">
    <citation type="journal article" date="2005" name="J. Bacteriol.">
        <title>Clustered genes related to sulfate respiration in uncultured prokaryotes support the theory of their concomitant horizontal transfer.</title>
        <authorList>
            <person name="Mussmann M."/>
            <person name="Richter M."/>
            <person name="Lombardot T."/>
            <person name="Meyerdierks A."/>
            <person name="Kuever J."/>
            <person name="Kube M."/>
            <person name="Glockner F.O."/>
            <person name="Amann R."/>
        </authorList>
    </citation>
    <scope>NUCLEOTIDE SEQUENCE</scope>
</reference>
<dbReference type="Pfam" id="PF07992">
    <property type="entry name" value="Pyr_redox_2"/>
    <property type="match status" value="1"/>
</dbReference>
<dbReference type="PANTHER" id="PTHR43429:SF1">
    <property type="entry name" value="NAD(P)H SULFUR OXIDOREDUCTASE (COA-DEPENDENT)"/>
    <property type="match status" value="1"/>
</dbReference>
<keyword evidence="3" id="KW-0285">Flavoprotein</keyword>
<proteinExistence type="inferred from homology"/>
<keyword evidence="4" id="KW-0274">FAD</keyword>
<dbReference type="Gene3D" id="3.40.250.10">
    <property type="entry name" value="Rhodanese-like domain"/>
    <property type="match status" value="1"/>
</dbReference>
<dbReference type="SMART" id="SM00450">
    <property type="entry name" value="RHOD"/>
    <property type="match status" value="1"/>
</dbReference>
<dbReference type="Gene3D" id="3.50.50.60">
    <property type="entry name" value="FAD/NAD(P)-binding domain"/>
    <property type="match status" value="2"/>
</dbReference>
<dbReference type="SUPFAM" id="SSF51905">
    <property type="entry name" value="FAD/NAD(P)-binding domain"/>
    <property type="match status" value="1"/>
</dbReference>
<dbReference type="EMBL" id="CT025835">
    <property type="protein sequence ID" value="CAJ31174.1"/>
    <property type="molecule type" value="Genomic_DNA"/>
</dbReference>
<dbReference type="SUPFAM" id="SSF55424">
    <property type="entry name" value="FAD/NAD-linked reductases, dimerisation (C-terminal) domain"/>
    <property type="match status" value="1"/>
</dbReference>
<dbReference type="Pfam" id="PF00581">
    <property type="entry name" value="Rhodanese"/>
    <property type="match status" value="1"/>
</dbReference>
<evidence type="ECO:0000256" key="6">
    <source>
        <dbReference type="ARBA" id="ARBA00023284"/>
    </source>
</evidence>
<dbReference type="InterPro" id="IPR036188">
    <property type="entry name" value="FAD/NAD-bd_sf"/>
</dbReference>
<comment type="cofactor">
    <cofactor evidence="1">
        <name>FAD</name>
        <dbReference type="ChEBI" id="CHEBI:57692"/>
    </cofactor>
</comment>
<feature type="domain" description="Rhodanese" evidence="7">
    <location>
        <begin position="479"/>
        <end position="567"/>
    </location>
</feature>
<evidence type="ECO:0000256" key="2">
    <source>
        <dbReference type="ARBA" id="ARBA00009130"/>
    </source>
</evidence>
<dbReference type="PRINTS" id="PR00469">
    <property type="entry name" value="PNDRDTASEII"/>
</dbReference>
<dbReference type="PANTHER" id="PTHR43429">
    <property type="entry name" value="PYRIDINE NUCLEOTIDE-DISULFIDE OXIDOREDUCTASE DOMAIN-CONTAINING"/>
    <property type="match status" value="1"/>
</dbReference>
<dbReference type="AlphaFoldDB" id="Q3IBM8"/>
<evidence type="ECO:0000313" key="8">
    <source>
        <dbReference type="EMBL" id="CAJ31174.1"/>
    </source>
</evidence>
<name>Q3IBM8_9BACT</name>
<protein>
    <submittedName>
        <fullName evidence="8">NADH oxidase</fullName>
    </submittedName>
</protein>
<dbReference type="InterPro" id="IPR016156">
    <property type="entry name" value="FAD/NAD-linked_Rdtase_dimer_sf"/>
</dbReference>
<dbReference type="SUPFAM" id="SSF52821">
    <property type="entry name" value="Rhodanese/Cell cycle control phosphatase"/>
    <property type="match status" value="1"/>
</dbReference>
<dbReference type="InterPro" id="IPR004099">
    <property type="entry name" value="Pyr_nucl-diS_OxRdtase_dimer"/>
</dbReference>
<dbReference type="PRINTS" id="PR00368">
    <property type="entry name" value="FADPNR"/>
</dbReference>
<dbReference type="InterPro" id="IPR023753">
    <property type="entry name" value="FAD/NAD-binding_dom"/>
</dbReference>
<dbReference type="InterPro" id="IPR001763">
    <property type="entry name" value="Rhodanese-like_dom"/>
</dbReference>
<sequence length="567" mass="61498">MPELADKSDVVIIGGVAAGPKTAATLARRLPGARITLFQKEKHLSYAKCGFPFLASGELGSFDALVQTSYGVARDSGFFQSSKGFKTVTSAEVTQINRGKKTVSVRMCETGETFEHGYGRLVIATGSIPNRPPIPMPQSDRVRPFSSPADVTGFRDLAQRGEIDNVVIIGGGFIGVELCEAVGEMWGIGVKLFEKQPQLLPYMLDPEMAAIVQRSLAVQGVDALVDVEVEKVELDSQGKPVVFVKGREPTPADYVFLCLGVHPEGRLARESGLDVSENGAIRVDSALRTSDPDIFAGGDCIESVHRITKQPIYMPMGSLANRHGRVIAENLAGASVEFPGVVGAFVLRAFELNIGGVGLSEQTARGAGLESWSVWGSFPDRPDYNPEAKTLTLKMVYEQKTNRLLGLQAVGRGDICRRIDVFSALLHGEKAVEDLMDFEHGYAPPFAEALDPLHHMAAIAMTRERGVTFVSPDFVHAPVDRDTLVLDVREDEESASAPLPSEISKVFGEALHIPLGQLRERLHEVDRNRRILTICQRGVRSYQAALILQTAGFEDVHILSAGLQAQT</sequence>
<evidence type="ECO:0000256" key="1">
    <source>
        <dbReference type="ARBA" id="ARBA00001974"/>
    </source>
</evidence>
<evidence type="ECO:0000256" key="4">
    <source>
        <dbReference type="ARBA" id="ARBA00022827"/>
    </source>
</evidence>
<evidence type="ECO:0000256" key="5">
    <source>
        <dbReference type="ARBA" id="ARBA00023002"/>
    </source>
</evidence>
<keyword evidence="5" id="KW-0560">Oxidoreductase</keyword>
<accession>Q3IBM8</accession>
<dbReference type="InterPro" id="IPR050260">
    <property type="entry name" value="FAD-bd_OxRdtase"/>
</dbReference>
<gene>
    <name evidence="8" type="primary">nox</name>
    <name evidence="8" type="ORF">39f70017</name>
</gene>
<evidence type="ECO:0000256" key="3">
    <source>
        <dbReference type="ARBA" id="ARBA00022630"/>
    </source>
</evidence>